<keyword evidence="2" id="KW-1185">Reference proteome</keyword>
<organism evidence="1 2">
    <name type="scientific">Ferrimonas aestuarii</name>
    <dbReference type="NCBI Taxonomy" id="2569539"/>
    <lineage>
        <taxon>Bacteria</taxon>
        <taxon>Pseudomonadati</taxon>
        <taxon>Pseudomonadota</taxon>
        <taxon>Gammaproteobacteria</taxon>
        <taxon>Alteromonadales</taxon>
        <taxon>Ferrimonadaceae</taxon>
        <taxon>Ferrimonas</taxon>
    </lineage>
</organism>
<dbReference type="AlphaFoldDB" id="A0A4U1BDS4"/>
<dbReference type="RefSeq" id="WP_136865368.1">
    <property type="nucleotide sequence ID" value="NZ_SWCJ01000028.1"/>
</dbReference>
<name>A0A4U1BDS4_9GAMM</name>
<reference evidence="1 2" key="1">
    <citation type="submission" date="2019-04" db="EMBL/GenBank/DDBJ databases">
        <authorList>
            <person name="Hwang J.C."/>
        </authorList>
    </citation>
    <scope>NUCLEOTIDE SEQUENCE [LARGE SCALE GENOMIC DNA]</scope>
    <source>
        <strain evidence="1 2">IMCC35002</strain>
    </source>
</reference>
<gene>
    <name evidence="1" type="ORF">FCL42_20925</name>
</gene>
<dbReference type="EMBL" id="SWCJ01000028">
    <property type="protein sequence ID" value="TKB49170.1"/>
    <property type="molecule type" value="Genomic_DNA"/>
</dbReference>
<dbReference type="OrthoDB" id="6796607at2"/>
<sequence length="331" mass="38921">MTELTRKPTLPNLFQFATSEASQDAVLCWLLSWAKPEYGHLDPLLHRTALDFIERIFHLHSVSMPKVISRVEVTRQDNYIDVLCVLNDEYVILIEDKTHTEDHSNQLVNYLNEVSGRGYERDKVLPVYYKTEDQGCYRRVVKKGYQPFTRPMMLQVLNRYPGDNAIVLDYRAYLTHIQQRSDSYITEPVERWSQRAWKGYFLYLQRELGVGTWRYVPNKNGGFMGFWWHFVGDDDCEQYLQIEEKKLCVKIGVAEASQQKALRQFWYENVKERAKTFAPAQWSKPPRFGTGACMTVYQFKGDFRVVNDDGRIDLESTLARLRQSQRLLTSI</sequence>
<protein>
    <recommendedName>
        <fullName evidence="3">PD-(D/E)XK nuclease superfamily protein</fullName>
    </recommendedName>
</protein>
<evidence type="ECO:0008006" key="3">
    <source>
        <dbReference type="Google" id="ProtNLM"/>
    </source>
</evidence>
<dbReference type="Proteomes" id="UP000305675">
    <property type="component" value="Unassembled WGS sequence"/>
</dbReference>
<comment type="caution">
    <text evidence="1">The sequence shown here is derived from an EMBL/GenBank/DDBJ whole genome shotgun (WGS) entry which is preliminary data.</text>
</comment>
<evidence type="ECO:0000313" key="2">
    <source>
        <dbReference type="Proteomes" id="UP000305675"/>
    </source>
</evidence>
<proteinExistence type="predicted"/>
<evidence type="ECO:0000313" key="1">
    <source>
        <dbReference type="EMBL" id="TKB49170.1"/>
    </source>
</evidence>
<accession>A0A4U1BDS4</accession>